<dbReference type="STRING" id="371731.Rsw2DRAFT_1434"/>
<dbReference type="eggNOG" id="ENOG5032S6E">
    <property type="taxonomic scope" value="Bacteria"/>
</dbReference>
<evidence type="ECO:0000313" key="1">
    <source>
        <dbReference type="EMBL" id="EEW25665.1"/>
    </source>
</evidence>
<protein>
    <recommendedName>
        <fullName evidence="3">DUF3572 domain-containing protein</fullName>
    </recommendedName>
</protein>
<accession>C8S056</accession>
<evidence type="ECO:0000313" key="2">
    <source>
        <dbReference type="Proteomes" id="UP000010121"/>
    </source>
</evidence>
<dbReference type="Pfam" id="PF12096">
    <property type="entry name" value="DUF3572"/>
    <property type="match status" value="1"/>
</dbReference>
<proteinExistence type="predicted"/>
<dbReference type="Proteomes" id="UP000010121">
    <property type="component" value="Unassembled WGS sequence"/>
</dbReference>
<sequence>MNRQETAETLALQALSWIAGHEEVLPLFLNASGAASDDLRRGATDPAFLAAVLDFLLMDDAWVVAFCDACSLRYDAPMQARAALPGGQQINWT</sequence>
<keyword evidence="2" id="KW-1185">Reference proteome</keyword>
<dbReference type="InterPro" id="IPR021955">
    <property type="entry name" value="DUF3572"/>
</dbReference>
<comment type="caution">
    <text evidence="1">The sequence shown here is derived from an EMBL/GenBank/DDBJ whole genome shotgun (WGS) entry which is preliminary data.</text>
</comment>
<dbReference type="RefSeq" id="WP_008029504.1">
    <property type="nucleotide sequence ID" value="NZ_ACYY01000007.1"/>
</dbReference>
<gene>
    <name evidence="1" type="ORF">Rsw2DRAFT_1434</name>
</gene>
<dbReference type="OrthoDB" id="7356934at2"/>
<dbReference type="EMBL" id="ACYY01000007">
    <property type="protein sequence ID" value="EEW25665.1"/>
    <property type="molecule type" value="Genomic_DNA"/>
</dbReference>
<name>C8S056_9RHOB</name>
<reference evidence="1 2" key="1">
    <citation type="submission" date="2009-08" db="EMBL/GenBank/DDBJ databases">
        <title>The draft genome of Rhodobacter sp. SW2.</title>
        <authorList>
            <consortium name="US DOE Joint Genome Institute (JGI-PGF)"/>
            <person name="Lucas S."/>
            <person name="Copeland A."/>
            <person name="Lapidus A."/>
            <person name="Glavina del Rio T."/>
            <person name="Tice H."/>
            <person name="Bruce D."/>
            <person name="Goodwin L."/>
            <person name="Pitluck S."/>
            <person name="Larimer F."/>
            <person name="Land M.L."/>
            <person name="Hauser L."/>
            <person name="Emerson D."/>
        </authorList>
    </citation>
    <scope>NUCLEOTIDE SEQUENCE [LARGE SCALE GENOMIC DNA]</scope>
    <source>
        <strain evidence="1 2">SW2</strain>
    </source>
</reference>
<evidence type="ECO:0008006" key="3">
    <source>
        <dbReference type="Google" id="ProtNLM"/>
    </source>
</evidence>
<organism evidence="1 2">
    <name type="scientific">Rhodobacter ferrooxidans</name>
    <dbReference type="NCBI Taxonomy" id="371731"/>
    <lineage>
        <taxon>Bacteria</taxon>
        <taxon>Pseudomonadati</taxon>
        <taxon>Pseudomonadota</taxon>
        <taxon>Alphaproteobacteria</taxon>
        <taxon>Rhodobacterales</taxon>
        <taxon>Rhodobacter group</taxon>
        <taxon>Rhodobacter</taxon>
    </lineage>
</organism>
<dbReference type="AlphaFoldDB" id="C8S056"/>